<feature type="transmembrane region" description="Helical" evidence="6">
    <location>
        <begin position="155"/>
        <end position="176"/>
    </location>
</feature>
<dbReference type="PANTHER" id="PTHR30341:SF0">
    <property type="entry name" value="NA(+)_H(+) ANTIPORTER NHAA"/>
    <property type="match status" value="1"/>
</dbReference>
<dbReference type="NCBIfam" id="TIGR00773">
    <property type="entry name" value="NhaA"/>
    <property type="match status" value="1"/>
</dbReference>
<comment type="catalytic activity">
    <reaction evidence="6">
        <text>Na(+)(in) + 2 H(+)(out) = Na(+)(out) + 2 H(+)(in)</text>
        <dbReference type="Rhea" id="RHEA:29251"/>
        <dbReference type="ChEBI" id="CHEBI:15378"/>
        <dbReference type="ChEBI" id="CHEBI:29101"/>
    </reaction>
</comment>
<feature type="transmembrane region" description="Helical" evidence="6">
    <location>
        <begin position="206"/>
        <end position="239"/>
    </location>
</feature>
<dbReference type="GO" id="GO:0006885">
    <property type="term" value="P:regulation of pH"/>
    <property type="evidence" value="ECO:0007669"/>
    <property type="project" value="UniProtKB-UniRule"/>
</dbReference>
<gene>
    <name evidence="6 7" type="primary">nhaA</name>
    <name evidence="7" type="ORF">DEW08_09840</name>
</gene>
<feature type="transmembrane region" description="Helical" evidence="6">
    <location>
        <begin position="182"/>
        <end position="199"/>
    </location>
</feature>
<dbReference type="NCBIfam" id="NF007112">
    <property type="entry name" value="PRK09561.1"/>
    <property type="match status" value="1"/>
</dbReference>
<dbReference type="PANTHER" id="PTHR30341">
    <property type="entry name" value="SODIUM ION/PROTON ANTIPORTER NHAA-RELATED"/>
    <property type="match status" value="1"/>
</dbReference>
<organism evidence="7 8">
    <name type="scientific">Azospirillum thermophilum</name>
    <dbReference type="NCBI Taxonomy" id="2202148"/>
    <lineage>
        <taxon>Bacteria</taxon>
        <taxon>Pseudomonadati</taxon>
        <taxon>Pseudomonadota</taxon>
        <taxon>Alphaproteobacteria</taxon>
        <taxon>Rhodospirillales</taxon>
        <taxon>Azospirillaceae</taxon>
        <taxon>Azospirillum</taxon>
    </lineage>
</organism>
<keyword evidence="8" id="KW-1185">Reference proteome</keyword>
<proteinExistence type="inferred from homology"/>
<feature type="transmembrane region" description="Helical" evidence="6">
    <location>
        <begin position="92"/>
        <end position="115"/>
    </location>
</feature>
<dbReference type="GO" id="GO:0015385">
    <property type="term" value="F:sodium:proton antiporter activity"/>
    <property type="evidence" value="ECO:0007669"/>
    <property type="project" value="UniProtKB-UniRule"/>
</dbReference>
<evidence type="ECO:0000256" key="6">
    <source>
        <dbReference type="HAMAP-Rule" id="MF_01844"/>
    </source>
</evidence>
<evidence type="ECO:0000313" key="7">
    <source>
        <dbReference type="EMBL" id="AWK86501.1"/>
    </source>
</evidence>
<feature type="transmembrane region" description="Helical" evidence="6">
    <location>
        <begin position="259"/>
        <end position="280"/>
    </location>
</feature>
<evidence type="ECO:0000256" key="1">
    <source>
        <dbReference type="ARBA" id="ARBA00004429"/>
    </source>
</evidence>
<dbReference type="Pfam" id="PF06965">
    <property type="entry name" value="Na_H_antiport_1"/>
    <property type="match status" value="1"/>
</dbReference>
<reference evidence="8" key="1">
    <citation type="submission" date="2018-05" db="EMBL/GenBank/DDBJ databases">
        <title>Azospirillum thermophila sp. nov., a novel isolated from hot spring.</title>
        <authorList>
            <person name="Zhao Z."/>
        </authorList>
    </citation>
    <scope>NUCLEOTIDE SEQUENCE [LARGE SCALE GENOMIC DNA]</scope>
    <source>
        <strain evidence="8">CFH 70021</strain>
    </source>
</reference>
<keyword evidence="6" id="KW-0050">Antiport</keyword>
<protein>
    <recommendedName>
        <fullName evidence="6">Na(+)/H(+) antiporter NhaA</fullName>
    </recommendedName>
    <alternativeName>
        <fullName evidence="6">Sodium/proton antiporter NhaA</fullName>
    </alternativeName>
</protein>
<dbReference type="InterPro" id="IPR004670">
    <property type="entry name" value="NhaA"/>
</dbReference>
<keyword evidence="6" id="KW-0915">Sodium</keyword>
<keyword evidence="3 6" id="KW-0812">Transmembrane</keyword>
<dbReference type="GO" id="GO:0005886">
    <property type="term" value="C:plasma membrane"/>
    <property type="evidence" value="ECO:0007669"/>
    <property type="project" value="UniProtKB-SubCell"/>
</dbReference>
<dbReference type="Proteomes" id="UP000245629">
    <property type="component" value="Chromosome 2"/>
</dbReference>
<keyword evidence="5 6" id="KW-0472">Membrane</keyword>
<keyword evidence="2 6" id="KW-1003">Cell membrane</keyword>
<name>A0A2S2CPS3_9PROT</name>
<feature type="transmembrane region" description="Helical" evidence="6">
    <location>
        <begin position="12"/>
        <end position="31"/>
    </location>
</feature>
<dbReference type="AlphaFoldDB" id="A0A2S2CPS3"/>
<evidence type="ECO:0000256" key="3">
    <source>
        <dbReference type="ARBA" id="ARBA00022692"/>
    </source>
</evidence>
<dbReference type="NCBIfam" id="NF007111">
    <property type="entry name" value="PRK09560.1"/>
    <property type="match status" value="1"/>
</dbReference>
<dbReference type="HAMAP" id="MF_01844">
    <property type="entry name" value="NhaA"/>
    <property type="match status" value="1"/>
</dbReference>
<evidence type="ECO:0000256" key="4">
    <source>
        <dbReference type="ARBA" id="ARBA00022989"/>
    </source>
</evidence>
<evidence type="ECO:0000313" key="8">
    <source>
        <dbReference type="Proteomes" id="UP000245629"/>
    </source>
</evidence>
<feature type="transmembrane region" description="Helical" evidence="6">
    <location>
        <begin position="361"/>
        <end position="382"/>
    </location>
</feature>
<keyword evidence="6" id="KW-0406">Ion transport</keyword>
<comment type="subcellular location">
    <subcellularLocation>
        <location evidence="1">Cell inner membrane</location>
        <topology evidence="1">Multi-pass membrane protein</topology>
    </subcellularLocation>
    <subcellularLocation>
        <location evidence="6">Cell membrane</location>
        <topology evidence="6">Multi-pass membrane protein</topology>
    </subcellularLocation>
</comment>
<evidence type="ECO:0000256" key="2">
    <source>
        <dbReference type="ARBA" id="ARBA00022475"/>
    </source>
</evidence>
<feature type="transmembrane region" description="Helical" evidence="6">
    <location>
        <begin position="127"/>
        <end position="146"/>
    </location>
</feature>
<keyword evidence="4 6" id="KW-1133">Transmembrane helix</keyword>
<evidence type="ECO:0000256" key="5">
    <source>
        <dbReference type="ARBA" id="ARBA00023136"/>
    </source>
</evidence>
<dbReference type="EMBL" id="CP029353">
    <property type="protein sequence ID" value="AWK86501.1"/>
    <property type="molecule type" value="Genomic_DNA"/>
</dbReference>
<keyword evidence="6" id="KW-0813">Transport</keyword>
<dbReference type="Gene3D" id="1.20.1530.10">
    <property type="entry name" value="Na+/H+ antiporter like domain"/>
    <property type="match status" value="1"/>
</dbReference>
<dbReference type="RefSeq" id="WP_109326635.1">
    <property type="nucleotide sequence ID" value="NZ_CP029353.1"/>
</dbReference>
<keyword evidence="6" id="KW-0739">Sodium transport</keyword>
<comment type="similarity">
    <text evidence="6">Belongs to the NhaA Na(+)/H(+) (TC 2.A.33) antiporter family.</text>
</comment>
<dbReference type="KEGG" id="azz:DEW08_09840"/>
<accession>A0A2S2CPS3</accession>
<feature type="transmembrane region" description="Helical" evidence="6">
    <location>
        <begin position="332"/>
        <end position="354"/>
    </location>
</feature>
<dbReference type="OrthoDB" id="9808135at2"/>
<dbReference type="InterPro" id="IPR023171">
    <property type="entry name" value="Na/H_antiporter_dom_sf"/>
</dbReference>
<feature type="transmembrane region" description="Helical" evidence="6">
    <location>
        <begin position="292"/>
        <end position="320"/>
    </location>
</feature>
<comment type="function">
    <text evidence="6">Na(+)/H(+) antiporter that extrudes sodium in exchange for external protons.</text>
</comment>
<feature type="transmembrane region" description="Helical" evidence="6">
    <location>
        <begin position="62"/>
        <end position="80"/>
    </location>
</feature>
<sequence>MPITAIRKFLELEAAGGILLVLAALVAMVLANSPGSPLYSGFLATPVAVQVGALAIAKPLLLWINDGLMAVFFLLVGLEIKREMLEGELSSLSSAGLPAIAALGGMIMPAAVYLAINWGNPATTAGWAIPAATDIAFALGVLALLGTRAPASLKLFLLALAIMDDLGAIVIIALFYTADLSLAALGLAGVGLAVLFAMNRMGVTRIAAYVLVGVFLWVCVLKSGVHATLAGVATAFAIPLRTAGGERQASPLHHLEHTLHPWVAFGILPLFAFANAGVPLTGLTPASLLAPVPLGIALGLFLGKQIGVMGFTWVAIRLGLGRLPEGASWVQFYGMSLLTGIGFTMSLFIGGLAFSGDEYAAAVRIGVLSGSILCAVAGYLVLHLASARSARSARPGDVLRQGAAGTDD</sequence>